<proteinExistence type="inferred from homology"/>
<reference evidence="15" key="1">
    <citation type="submission" date="2025-08" db="UniProtKB">
        <authorList>
            <consortium name="RefSeq"/>
        </authorList>
    </citation>
    <scope>IDENTIFICATION</scope>
</reference>
<dbReference type="Proteomes" id="UP001652582">
    <property type="component" value="Chromosome 8"/>
</dbReference>
<name>A0ABM3LI38_BICAN</name>
<evidence type="ECO:0000256" key="5">
    <source>
        <dbReference type="ARBA" id="ARBA00022723"/>
    </source>
</evidence>
<keyword evidence="8" id="KW-0238">DNA-binding</keyword>
<dbReference type="GeneID" id="112042832"/>
<dbReference type="PRINTS" id="PR00386">
    <property type="entry name" value="P53SUPPRESSR"/>
</dbReference>
<dbReference type="InterPro" id="IPR002117">
    <property type="entry name" value="p53_tumour_suppressor"/>
</dbReference>
<dbReference type="InterPro" id="IPR011615">
    <property type="entry name" value="p53_DNA-bd"/>
</dbReference>
<comment type="subcellular location">
    <subcellularLocation>
        <location evidence="2">Nucleus</location>
    </subcellularLocation>
</comment>
<keyword evidence="4" id="KW-0053">Apoptosis</keyword>
<dbReference type="InterPro" id="IPR012346">
    <property type="entry name" value="p53/RUNT-type_TF_DNA-bd_sf"/>
</dbReference>
<evidence type="ECO:0000256" key="1">
    <source>
        <dbReference type="ARBA" id="ARBA00001947"/>
    </source>
</evidence>
<evidence type="ECO:0000256" key="11">
    <source>
        <dbReference type="ARBA" id="ARBA00023242"/>
    </source>
</evidence>
<accession>A0ABM3LI38</accession>
<evidence type="ECO:0000313" key="14">
    <source>
        <dbReference type="Proteomes" id="UP001652582"/>
    </source>
</evidence>
<comment type="similarity">
    <text evidence="3">Belongs to the p53 family.</text>
</comment>
<sequence>MFKTEMGTPNSQDLDLFGLEVEHTFLPVVGNDFNLSSYLNGDANSEETLDVGTIVVPPDFKLIAPAPFIPLSPRGPPSRKDESELSNFIVEIDGSHTQKKKFLYSHMLNRIYVQMGVNFSVNFNWDVSKVPQMQMYVRATVVFADANQAEKRVERCLQHAHVTSNTQTTDEVVVHNVLRSARDIGDPNVYYCGNRAETDCWYSVVVQFNGPTGHAYNFVCSNSCSSGINRRNIDVIFTLEDASGVVYGRQSVGARVCSSPRRDKQQQESEAQLAGGKRRKRPQDQPAEDKTKKIKLEVVSDTQQVVTLPEIEVVGSHAALNILRHAYNLMETQRSTAHSYQQPVEEFDRCIANLKKMIDEFECKK</sequence>
<protein>
    <submittedName>
        <fullName evidence="15">Cellular tumor antigen p53</fullName>
    </submittedName>
</protein>
<keyword evidence="9" id="KW-0010">Activator</keyword>
<keyword evidence="7" id="KW-0805">Transcription regulation</keyword>
<evidence type="ECO:0000256" key="9">
    <source>
        <dbReference type="ARBA" id="ARBA00023159"/>
    </source>
</evidence>
<keyword evidence="5" id="KW-0479">Metal-binding</keyword>
<dbReference type="InterPro" id="IPR008967">
    <property type="entry name" value="p53-like_TF_DNA-bd_sf"/>
</dbReference>
<evidence type="ECO:0000256" key="4">
    <source>
        <dbReference type="ARBA" id="ARBA00022703"/>
    </source>
</evidence>
<keyword evidence="6" id="KW-0862">Zinc</keyword>
<dbReference type="Gene3D" id="2.60.40.720">
    <property type="match status" value="1"/>
</dbReference>
<dbReference type="SUPFAM" id="SSF49417">
    <property type="entry name" value="p53-like transcription factors"/>
    <property type="match status" value="1"/>
</dbReference>
<dbReference type="PANTHER" id="PTHR11447:SF16">
    <property type="entry name" value="P53 PROTEIN LONG FORM VARIANT 1"/>
    <property type="match status" value="1"/>
</dbReference>
<evidence type="ECO:0000256" key="7">
    <source>
        <dbReference type="ARBA" id="ARBA00023015"/>
    </source>
</evidence>
<dbReference type="Pfam" id="PF00870">
    <property type="entry name" value="P53"/>
    <property type="match status" value="1"/>
</dbReference>
<keyword evidence="11" id="KW-0539">Nucleus</keyword>
<evidence type="ECO:0000256" key="3">
    <source>
        <dbReference type="ARBA" id="ARBA00006167"/>
    </source>
</evidence>
<evidence type="ECO:0000256" key="2">
    <source>
        <dbReference type="ARBA" id="ARBA00004123"/>
    </source>
</evidence>
<evidence type="ECO:0000256" key="10">
    <source>
        <dbReference type="ARBA" id="ARBA00023163"/>
    </source>
</evidence>
<gene>
    <name evidence="15" type="primary">LOC112042832</name>
</gene>
<keyword evidence="14" id="KW-1185">Reference proteome</keyword>
<organism evidence="14 15">
    <name type="scientific">Bicyclus anynana</name>
    <name type="common">Squinting bush brown butterfly</name>
    <dbReference type="NCBI Taxonomy" id="110368"/>
    <lineage>
        <taxon>Eukaryota</taxon>
        <taxon>Metazoa</taxon>
        <taxon>Ecdysozoa</taxon>
        <taxon>Arthropoda</taxon>
        <taxon>Hexapoda</taxon>
        <taxon>Insecta</taxon>
        <taxon>Pterygota</taxon>
        <taxon>Neoptera</taxon>
        <taxon>Endopterygota</taxon>
        <taxon>Lepidoptera</taxon>
        <taxon>Glossata</taxon>
        <taxon>Ditrysia</taxon>
        <taxon>Papilionoidea</taxon>
        <taxon>Nymphalidae</taxon>
        <taxon>Satyrinae</taxon>
        <taxon>Satyrini</taxon>
        <taxon>Mycalesina</taxon>
        <taxon>Bicyclus</taxon>
    </lineage>
</organism>
<comment type="cofactor">
    <cofactor evidence="1">
        <name>Zn(2+)</name>
        <dbReference type="ChEBI" id="CHEBI:29105"/>
    </cofactor>
</comment>
<feature type="domain" description="p53 DNA-binding" evidence="13">
    <location>
        <begin position="80"/>
        <end position="270"/>
    </location>
</feature>
<evidence type="ECO:0000259" key="13">
    <source>
        <dbReference type="Pfam" id="PF00870"/>
    </source>
</evidence>
<evidence type="ECO:0000313" key="15">
    <source>
        <dbReference type="RefSeq" id="XP_052738737.1"/>
    </source>
</evidence>
<dbReference type="PANTHER" id="PTHR11447">
    <property type="entry name" value="CELLULAR TUMOR ANTIGEN P53"/>
    <property type="match status" value="1"/>
</dbReference>
<dbReference type="RefSeq" id="XP_052738737.1">
    <property type="nucleotide sequence ID" value="XM_052882777.1"/>
</dbReference>
<dbReference type="CDD" id="cd08367">
    <property type="entry name" value="P53"/>
    <property type="match status" value="1"/>
</dbReference>
<evidence type="ECO:0000256" key="12">
    <source>
        <dbReference type="SAM" id="MobiDB-lite"/>
    </source>
</evidence>
<feature type="region of interest" description="Disordered" evidence="12">
    <location>
        <begin position="257"/>
        <end position="291"/>
    </location>
</feature>
<keyword evidence="10" id="KW-0804">Transcription</keyword>
<evidence type="ECO:0000256" key="8">
    <source>
        <dbReference type="ARBA" id="ARBA00023125"/>
    </source>
</evidence>
<evidence type="ECO:0000256" key="6">
    <source>
        <dbReference type="ARBA" id="ARBA00022833"/>
    </source>
</evidence>